<name>A0A549YFF0_9BACI</name>
<dbReference type="EMBL" id="VJMZ01000001">
    <property type="protein sequence ID" value="TRM10577.1"/>
    <property type="molecule type" value="Genomic_DNA"/>
</dbReference>
<accession>A0A549YFF0</accession>
<keyword evidence="2" id="KW-1185">Reference proteome</keyword>
<comment type="caution">
    <text evidence="1">The sequence shown here is derived from an EMBL/GenBank/DDBJ whole genome shotgun (WGS) entry which is preliminary data.</text>
</comment>
<gene>
    <name evidence="1" type="ORF">FH966_01930</name>
</gene>
<organism evidence="1 2">
    <name type="scientific">Lentibacillus cibarius</name>
    <dbReference type="NCBI Taxonomy" id="2583219"/>
    <lineage>
        <taxon>Bacteria</taxon>
        <taxon>Bacillati</taxon>
        <taxon>Bacillota</taxon>
        <taxon>Bacilli</taxon>
        <taxon>Bacillales</taxon>
        <taxon>Bacillaceae</taxon>
        <taxon>Lentibacillus</taxon>
    </lineage>
</organism>
<protein>
    <submittedName>
        <fullName evidence="1">Uncharacterized protein</fullName>
    </submittedName>
</protein>
<evidence type="ECO:0000313" key="2">
    <source>
        <dbReference type="Proteomes" id="UP000319280"/>
    </source>
</evidence>
<proteinExistence type="predicted"/>
<dbReference type="RefSeq" id="WP_142789865.1">
    <property type="nucleotide sequence ID" value="NZ_VJMZ01000001.1"/>
</dbReference>
<evidence type="ECO:0000313" key="1">
    <source>
        <dbReference type="EMBL" id="TRM10577.1"/>
    </source>
</evidence>
<sequence>MPLEKDISWSFYNEHVRRLREDYELSVGEIAERVNCDPSKIDNYSLDERIPSHIRKKTIKMNSRTTVQAICRNKIIPETMKLILYEKAILDKHDPLRLSGEKLKYVKMLCEKNHIPASLLYNELRLEQFINELLSNNFNLNGYFKTLVPPYHHVNEWSILLSKYGITSREWGNSWDSIYLN</sequence>
<dbReference type="Proteomes" id="UP000319280">
    <property type="component" value="Unassembled WGS sequence"/>
</dbReference>
<dbReference type="AlphaFoldDB" id="A0A549YFF0"/>
<reference evidence="1 2" key="1">
    <citation type="submission" date="2019-07" db="EMBL/GenBank/DDBJ databases">
        <title>Genomic analysis of Lentibacillus sp. NKC851-2.</title>
        <authorList>
            <person name="Oh Y.J."/>
        </authorList>
    </citation>
    <scope>NUCLEOTIDE SEQUENCE [LARGE SCALE GENOMIC DNA]</scope>
    <source>
        <strain evidence="1 2">NKC851-2</strain>
    </source>
</reference>